<protein>
    <submittedName>
        <fullName evidence="1">CYFA0S18e00914g1_1</fullName>
    </submittedName>
</protein>
<dbReference type="Proteomes" id="UP000189513">
    <property type="component" value="Unassembled WGS sequence"/>
</dbReference>
<reference evidence="1" key="1">
    <citation type="journal article" date="2014" name="Genome Announc.">
        <title>Genome sequence of the yeast Cyberlindnera fabianii (Hansenula fabianii).</title>
        <authorList>
            <person name="Freel K.C."/>
            <person name="Sarilar V."/>
            <person name="Neuveglise C."/>
            <person name="Devillers H."/>
            <person name="Friedrich A."/>
            <person name="Schacherer J."/>
        </authorList>
    </citation>
    <scope>NUCLEOTIDE SEQUENCE</scope>
    <source>
        <strain evidence="1">YJS4271</strain>
    </source>
</reference>
<reference evidence="3" key="2">
    <citation type="journal article" date="2017" name="Genome Announc.">
        <title>Genome sequences of Cyberlindnera fabianii 65, Pichia kudriavzevii 129, and Saccharomyces cerevisiae 131 isolated from fermented masau fruits in Zimbabwe.</title>
        <authorList>
            <person name="van Rijswijck I.M.H."/>
            <person name="Derks M.F.L."/>
            <person name="Abee T."/>
            <person name="de Ridder D."/>
            <person name="Smid E.J."/>
        </authorList>
    </citation>
    <scope>NUCLEOTIDE SEQUENCE [LARGE SCALE GENOMIC DNA]</scope>
    <source>
        <strain evidence="3">65</strain>
    </source>
</reference>
<organism evidence="1">
    <name type="scientific">Cyberlindnera fabianii</name>
    <name type="common">Yeast</name>
    <name type="synonym">Hansenula fabianii</name>
    <dbReference type="NCBI Taxonomy" id="36022"/>
    <lineage>
        <taxon>Eukaryota</taxon>
        <taxon>Fungi</taxon>
        <taxon>Dikarya</taxon>
        <taxon>Ascomycota</taxon>
        <taxon>Saccharomycotina</taxon>
        <taxon>Saccharomycetes</taxon>
        <taxon>Phaffomycetales</taxon>
        <taxon>Phaffomycetaceae</taxon>
        <taxon>Cyberlindnera</taxon>
    </lineage>
</organism>
<dbReference type="EMBL" id="MPUK01000002">
    <property type="protein sequence ID" value="ONH68706.1"/>
    <property type="molecule type" value="Genomic_DNA"/>
</dbReference>
<evidence type="ECO:0000313" key="3">
    <source>
        <dbReference type="Proteomes" id="UP000189513"/>
    </source>
</evidence>
<dbReference type="VEuPathDB" id="FungiDB:BON22_1141"/>
<name>A0A061BBY5_CYBFA</name>
<gene>
    <name evidence="2" type="ORF">BON22_1141</name>
    <name evidence="1" type="ORF">CYFA0S_18e00914g</name>
</gene>
<reference evidence="2" key="3">
    <citation type="submission" date="2017-01" db="EMBL/GenBank/DDBJ databases">
        <authorList>
            <person name="Mah S.A."/>
            <person name="Swanson W.J."/>
            <person name="Moy G.W."/>
            <person name="Vacquier V.D."/>
        </authorList>
    </citation>
    <scope>NUCLEOTIDE SEQUENCE [LARGE SCALE GENOMIC DNA]</scope>
    <source>
        <strain evidence="2">65</strain>
    </source>
</reference>
<proteinExistence type="predicted"/>
<evidence type="ECO:0000313" key="1">
    <source>
        <dbReference type="EMBL" id="CDR45397.1"/>
    </source>
</evidence>
<dbReference type="OrthoDB" id="2147978at2759"/>
<keyword evidence="3" id="KW-1185">Reference proteome</keyword>
<dbReference type="STRING" id="36022.A0A061BBY5"/>
<dbReference type="AlphaFoldDB" id="A0A061BBY5"/>
<dbReference type="OMA" id="SEWNFIL"/>
<evidence type="ECO:0000313" key="2">
    <source>
        <dbReference type="EMBL" id="ONH68706.1"/>
    </source>
</evidence>
<dbReference type="EMBL" id="LK052903">
    <property type="protein sequence ID" value="CDR45397.1"/>
    <property type="molecule type" value="Genomic_DNA"/>
</dbReference>
<sequence>MDFPWPHLLTLTLILINIDSIAIITRMLRSGSRLFAATAATAPRRLIHATPAAFAFRARVEEDMRYLLETLPPPHKLYQNPDGTPRQPTDLELHKLAQVALLGKRRTLNFWQQLMLSEQEAQMYFENSQYLEQLLPNATNGASGDIVDKIPFEQKDGTIKWEIVRENDKEGWESLAYYGLVPALVLLVGVHVFKQDTGIDQWALDELKVRTLEQDGTGADADQLLSVKDKDNLIVERILSGEYDKLAGLKKKSIPVSTPDAA</sequence>
<accession>A0A061BBY5</accession>